<reference evidence="3" key="1">
    <citation type="submission" date="2023-07" db="EMBL/GenBank/DDBJ databases">
        <authorList>
            <consortium name="CYATHOMIX"/>
        </authorList>
    </citation>
    <scope>NUCLEOTIDE SEQUENCE</scope>
    <source>
        <strain evidence="3">N/A</strain>
    </source>
</reference>
<dbReference type="AlphaFoldDB" id="A0AA36M6L7"/>
<keyword evidence="4" id="KW-1185">Reference proteome</keyword>
<gene>
    <name evidence="3" type="ORF">CYNAS_LOCUS12034</name>
</gene>
<dbReference type="SUPFAM" id="SSF57362">
    <property type="entry name" value="BPTI-like"/>
    <property type="match status" value="1"/>
</dbReference>
<comment type="caution">
    <text evidence="3">The sequence shown here is derived from an EMBL/GenBank/DDBJ whole genome shotgun (WGS) entry which is preliminary data.</text>
</comment>
<sequence length="187" mass="20672">MLTGTFIILVLVSLAYTQPREPDRTYDSCEAVLDRGTSSCNGAAPGTRFYYDKEMDDCFEYFYEGCGGGQNTFHDYNSCRTTCIPADKQQCGGNAPTTGTCTRENRKCPAGSKCDVGTQGAGICCDTKNEEEWEKERHPVCKTGKLAMKKEWYGDAILLGRSCSHKFCPKDYQCIQSKRLAHCCGGP</sequence>
<dbReference type="EMBL" id="CATQJL010000223">
    <property type="protein sequence ID" value="CAJ0600051.1"/>
    <property type="molecule type" value="Genomic_DNA"/>
</dbReference>
<accession>A0AA36M6L7</accession>
<evidence type="ECO:0000313" key="3">
    <source>
        <dbReference type="EMBL" id="CAJ0600051.1"/>
    </source>
</evidence>
<dbReference type="InterPro" id="IPR052861">
    <property type="entry name" value="BPTI/Kunitz_domain"/>
</dbReference>
<feature type="signal peptide" evidence="1">
    <location>
        <begin position="1"/>
        <end position="17"/>
    </location>
</feature>
<evidence type="ECO:0000259" key="2">
    <source>
        <dbReference type="PROSITE" id="PS50279"/>
    </source>
</evidence>
<evidence type="ECO:0000256" key="1">
    <source>
        <dbReference type="SAM" id="SignalP"/>
    </source>
</evidence>
<dbReference type="InterPro" id="IPR002223">
    <property type="entry name" value="Kunitz_BPTI"/>
</dbReference>
<organism evidence="3 4">
    <name type="scientific">Cylicocyclus nassatus</name>
    <name type="common">Nematode worm</name>
    <dbReference type="NCBI Taxonomy" id="53992"/>
    <lineage>
        <taxon>Eukaryota</taxon>
        <taxon>Metazoa</taxon>
        <taxon>Ecdysozoa</taxon>
        <taxon>Nematoda</taxon>
        <taxon>Chromadorea</taxon>
        <taxon>Rhabditida</taxon>
        <taxon>Rhabditina</taxon>
        <taxon>Rhabditomorpha</taxon>
        <taxon>Strongyloidea</taxon>
        <taxon>Strongylidae</taxon>
        <taxon>Cylicocyclus</taxon>
    </lineage>
</organism>
<dbReference type="GO" id="GO:0004867">
    <property type="term" value="F:serine-type endopeptidase inhibitor activity"/>
    <property type="evidence" value="ECO:0007669"/>
    <property type="project" value="InterPro"/>
</dbReference>
<evidence type="ECO:0000313" key="4">
    <source>
        <dbReference type="Proteomes" id="UP001176961"/>
    </source>
</evidence>
<dbReference type="PANTHER" id="PTHR47248:SF8">
    <property type="entry name" value="BPTI_KUNITZ INHIBITOR DOMAIN-CONTAINING PROTEIN-RELATED"/>
    <property type="match status" value="1"/>
</dbReference>
<dbReference type="Proteomes" id="UP001176961">
    <property type="component" value="Unassembled WGS sequence"/>
</dbReference>
<dbReference type="PROSITE" id="PS50279">
    <property type="entry name" value="BPTI_KUNITZ_2"/>
    <property type="match status" value="1"/>
</dbReference>
<keyword evidence="1" id="KW-0732">Signal</keyword>
<feature type="domain" description="BPTI/Kunitz inhibitor" evidence="2">
    <location>
        <begin position="29"/>
        <end position="83"/>
    </location>
</feature>
<dbReference type="Gene3D" id="4.10.410.10">
    <property type="entry name" value="Pancreatic trypsin inhibitor Kunitz domain"/>
    <property type="match status" value="1"/>
</dbReference>
<dbReference type="InterPro" id="IPR036880">
    <property type="entry name" value="Kunitz_BPTI_sf"/>
</dbReference>
<name>A0AA36M6L7_CYLNA</name>
<feature type="chain" id="PRO_5041263023" description="BPTI/Kunitz inhibitor domain-containing protein" evidence="1">
    <location>
        <begin position="18"/>
        <end position="187"/>
    </location>
</feature>
<dbReference type="SMART" id="SM00131">
    <property type="entry name" value="KU"/>
    <property type="match status" value="1"/>
</dbReference>
<proteinExistence type="predicted"/>
<dbReference type="PANTHER" id="PTHR47248">
    <property type="entry name" value="PROTEIN CBG06772"/>
    <property type="match status" value="1"/>
</dbReference>
<protein>
    <recommendedName>
        <fullName evidence="2">BPTI/Kunitz inhibitor domain-containing protein</fullName>
    </recommendedName>
</protein>
<dbReference type="Pfam" id="PF00014">
    <property type="entry name" value="Kunitz_BPTI"/>
    <property type="match status" value="1"/>
</dbReference>